<dbReference type="GO" id="GO:0005509">
    <property type="term" value="F:calcium ion binding"/>
    <property type="evidence" value="ECO:0007669"/>
    <property type="project" value="InterPro"/>
</dbReference>
<dbReference type="PROSITE" id="PS50222">
    <property type="entry name" value="EF_HAND_2"/>
    <property type="match status" value="1"/>
</dbReference>
<feature type="compositionally biased region" description="Basic and acidic residues" evidence="1">
    <location>
        <begin position="1"/>
        <end position="11"/>
    </location>
</feature>
<sequence>MAGGEEGRPRPPEASPPRAPPETAPGEAEREAGGGSSRRLPPPRLPRLGLALALVAALLAAKYYRDSEVARRQETALKSLGNEGLFLFASLDTNNDLYISPEEFKPIAEKLTGIAPVTGIEEEEILDPNGETLSVIAKFQPLLMDTMTKSKDGFLGISHIALSGLRNWTAPASL</sequence>
<proteinExistence type="predicted"/>
<accession>A0AA35KQA5</accession>
<dbReference type="GO" id="GO:0005789">
    <property type="term" value="C:endoplasmic reticulum membrane"/>
    <property type="evidence" value="ECO:0007669"/>
    <property type="project" value="TreeGrafter"/>
</dbReference>
<name>A0AA35KQA5_9SAUR</name>
<dbReference type="AlphaFoldDB" id="A0AA35KQA5"/>
<keyword evidence="4" id="KW-1185">Reference proteome</keyword>
<feature type="compositionally biased region" description="Pro residues" evidence="1">
    <location>
        <begin position="12"/>
        <end position="23"/>
    </location>
</feature>
<feature type="domain" description="EF-hand" evidence="2">
    <location>
        <begin position="87"/>
        <end position="114"/>
    </location>
</feature>
<feature type="region of interest" description="Disordered" evidence="1">
    <location>
        <begin position="1"/>
        <end position="43"/>
    </location>
</feature>
<dbReference type="GO" id="GO:0048741">
    <property type="term" value="P:skeletal muscle fiber development"/>
    <property type="evidence" value="ECO:0007669"/>
    <property type="project" value="TreeGrafter"/>
</dbReference>
<dbReference type="PANTHER" id="PTHR16213:SF78">
    <property type="entry name" value="SELENOPROTEIN N"/>
    <property type="match status" value="1"/>
</dbReference>
<dbReference type="EMBL" id="OX395133">
    <property type="protein sequence ID" value="CAI5781588.1"/>
    <property type="molecule type" value="Genomic_DNA"/>
</dbReference>
<organism evidence="3 4">
    <name type="scientific">Podarcis lilfordi</name>
    <name type="common">Lilford's wall lizard</name>
    <dbReference type="NCBI Taxonomy" id="74358"/>
    <lineage>
        <taxon>Eukaryota</taxon>
        <taxon>Metazoa</taxon>
        <taxon>Chordata</taxon>
        <taxon>Craniata</taxon>
        <taxon>Vertebrata</taxon>
        <taxon>Euteleostomi</taxon>
        <taxon>Lepidosauria</taxon>
        <taxon>Squamata</taxon>
        <taxon>Bifurcata</taxon>
        <taxon>Unidentata</taxon>
        <taxon>Episquamata</taxon>
        <taxon>Laterata</taxon>
        <taxon>Lacertibaenia</taxon>
        <taxon>Lacertidae</taxon>
        <taxon>Podarcis</taxon>
    </lineage>
</organism>
<evidence type="ECO:0000259" key="2">
    <source>
        <dbReference type="PROSITE" id="PS50222"/>
    </source>
</evidence>
<gene>
    <name evidence="3" type="ORF">PODLI_1B026345</name>
</gene>
<protein>
    <submittedName>
        <fullName evidence="3">Selenoprotein N</fullName>
    </submittedName>
</protein>
<evidence type="ECO:0000313" key="3">
    <source>
        <dbReference type="EMBL" id="CAI5781588.1"/>
    </source>
</evidence>
<evidence type="ECO:0000256" key="1">
    <source>
        <dbReference type="SAM" id="MobiDB-lite"/>
    </source>
</evidence>
<dbReference type="Proteomes" id="UP001178461">
    <property type="component" value="Chromosome 8"/>
</dbReference>
<evidence type="ECO:0000313" key="4">
    <source>
        <dbReference type="Proteomes" id="UP001178461"/>
    </source>
</evidence>
<dbReference type="PANTHER" id="PTHR16213">
    <property type="entry name" value="SELENOPROTEIN N"/>
    <property type="match status" value="1"/>
</dbReference>
<dbReference type="GO" id="GO:0055074">
    <property type="term" value="P:calcium ion homeostasis"/>
    <property type="evidence" value="ECO:0007669"/>
    <property type="project" value="TreeGrafter"/>
</dbReference>
<dbReference type="InterPro" id="IPR002048">
    <property type="entry name" value="EF_hand_dom"/>
</dbReference>
<reference evidence="3" key="1">
    <citation type="submission" date="2022-12" db="EMBL/GenBank/DDBJ databases">
        <authorList>
            <person name="Alioto T."/>
            <person name="Alioto T."/>
            <person name="Gomez Garrido J."/>
        </authorList>
    </citation>
    <scope>NUCLEOTIDE SEQUENCE</scope>
</reference>